<dbReference type="Proteomes" id="UP001501116">
    <property type="component" value="Unassembled WGS sequence"/>
</dbReference>
<comment type="caution">
    <text evidence="1">The sequence shown here is derived from an EMBL/GenBank/DDBJ whole genome shotgun (WGS) entry which is preliminary data.</text>
</comment>
<evidence type="ECO:0000313" key="2">
    <source>
        <dbReference type="Proteomes" id="UP001501116"/>
    </source>
</evidence>
<name>A0ABN2SG88_9PSEU</name>
<proteinExistence type="predicted"/>
<accession>A0ABN2SG88</accession>
<keyword evidence="2" id="KW-1185">Reference proteome</keyword>
<dbReference type="EMBL" id="BAAANN010000042">
    <property type="protein sequence ID" value="GAA1985503.1"/>
    <property type="molecule type" value="Genomic_DNA"/>
</dbReference>
<evidence type="ECO:0000313" key="1">
    <source>
        <dbReference type="EMBL" id="GAA1985503.1"/>
    </source>
</evidence>
<protein>
    <submittedName>
        <fullName evidence="1">Uncharacterized protein</fullName>
    </submittedName>
</protein>
<gene>
    <name evidence="1" type="ORF">GCM10009754_73900</name>
</gene>
<sequence length="68" mass="7716">MSGVHGDLAFTFDDFAPEVSVTPEVLELRFPGRAIGDMGTYWNLPWDVLDEALEVLARARRHRPDEDD</sequence>
<organism evidence="1 2">
    <name type="scientific">Amycolatopsis minnesotensis</name>
    <dbReference type="NCBI Taxonomy" id="337894"/>
    <lineage>
        <taxon>Bacteria</taxon>
        <taxon>Bacillati</taxon>
        <taxon>Actinomycetota</taxon>
        <taxon>Actinomycetes</taxon>
        <taxon>Pseudonocardiales</taxon>
        <taxon>Pseudonocardiaceae</taxon>
        <taxon>Amycolatopsis</taxon>
    </lineage>
</organism>
<reference evidence="1 2" key="1">
    <citation type="journal article" date="2019" name="Int. J. Syst. Evol. Microbiol.">
        <title>The Global Catalogue of Microorganisms (GCM) 10K type strain sequencing project: providing services to taxonomists for standard genome sequencing and annotation.</title>
        <authorList>
            <consortium name="The Broad Institute Genomics Platform"/>
            <consortium name="The Broad Institute Genome Sequencing Center for Infectious Disease"/>
            <person name="Wu L."/>
            <person name="Ma J."/>
        </authorList>
    </citation>
    <scope>NUCLEOTIDE SEQUENCE [LARGE SCALE GENOMIC DNA]</scope>
    <source>
        <strain evidence="1 2">JCM 14545</strain>
    </source>
</reference>